<dbReference type="InterPro" id="IPR038109">
    <property type="entry name" value="DNA_bind_recomb_sf"/>
</dbReference>
<dbReference type="InterPro" id="IPR025827">
    <property type="entry name" value="Zn_ribbon_recom_dom"/>
</dbReference>
<reference evidence="5" key="1">
    <citation type="submission" date="2016-10" db="EMBL/GenBank/DDBJ databases">
        <authorList>
            <person name="Varghese N."/>
        </authorList>
    </citation>
    <scope>NUCLEOTIDE SEQUENCE [LARGE SCALE GENOMIC DNA]</scope>
    <source>
        <strain evidence="5">DSM 12489</strain>
    </source>
</reference>
<evidence type="ECO:0000259" key="2">
    <source>
        <dbReference type="PROSITE" id="PS51737"/>
    </source>
</evidence>
<feature type="domain" description="Recombinase" evidence="2">
    <location>
        <begin position="174"/>
        <end position="308"/>
    </location>
</feature>
<dbReference type="GO" id="GO:0000150">
    <property type="term" value="F:DNA strand exchange activity"/>
    <property type="evidence" value="ECO:0007669"/>
    <property type="project" value="InterPro"/>
</dbReference>
<reference evidence="4" key="2">
    <citation type="submission" date="2016-10" db="EMBL/GenBank/DDBJ databases">
        <authorList>
            <person name="de Groot N.N."/>
        </authorList>
    </citation>
    <scope>NUCLEOTIDE SEQUENCE [LARGE SCALE GENOMIC DNA]</scope>
    <source>
        <strain evidence="4">DSM 12489</strain>
    </source>
</reference>
<dbReference type="PANTHER" id="PTHR30461">
    <property type="entry name" value="DNA-INVERTASE FROM LAMBDOID PROPHAGE"/>
    <property type="match status" value="1"/>
</dbReference>
<reference evidence="3" key="3">
    <citation type="submission" date="2023-02" db="EMBL/GenBank/DDBJ databases">
        <title>Proposal of a novel subspecies: Alicyclobacillus hesperidum subspecies aegle.</title>
        <authorList>
            <person name="Goto K."/>
            <person name="Fujii T."/>
            <person name="Yasui K."/>
            <person name="Mochida K."/>
            <person name="Kato-Tanaka Y."/>
            <person name="Morohoshi S."/>
            <person name="An S.Y."/>
            <person name="Kasai H."/>
            <person name="Yokota A."/>
        </authorList>
    </citation>
    <scope>NUCLEOTIDE SEQUENCE</scope>
    <source>
        <strain evidence="3">DSM 12766</strain>
    </source>
</reference>
<dbReference type="RefSeq" id="WP_176780810.1">
    <property type="nucleotide sequence ID" value="NZ_BSRA01000002.1"/>
</dbReference>
<dbReference type="Pfam" id="PF13408">
    <property type="entry name" value="Zn_ribbon_recom"/>
    <property type="match status" value="1"/>
</dbReference>
<gene>
    <name evidence="3" type="ORF">Heshes_03880</name>
    <name evidence="4" type="ORF">SAMN04489725_101194</name>
</gene>
<dbReference type="Gene3D" id="3.90.1750.20">
    <property type="entry name" value="Putative Large Serine Recombinase, Chain B, Domain 2"/>
    <property type="match status" value="1"/>
</dbReference>
<feature type="domain" description="Resolvase/invertase-type recombinase catalytic" evidence="1">
    <location>
        <begin position="12"/>
        <end position="167"/>
    </location>
</feature>
<evidence type="ECO:0000313" key="5">
    <source>
        <dbReference type="Proteomes" id="UP000182589"/>
    </source>
</evidence>
<dbReference type="InterPro" id="IPR011109">
    <property type="entry name" value="DNA_bind_recombinase_dom"/>
</dbReference>
<dbReference type="InterPro" id="IPR036162">
    <property type="entry name" value="Resolvase-like_N_sf"/>
</dbReference>
<organism evidence="4 5">
    <name type="scientific">Alicyclobacillus hesperidum</name>
    <dbReference type="NCBI Taxonomy" id="89784"/>
    <lineage>
        <taxon>Bacteria</taxon>
        <taxon>Bacillati</taxon>
        <taxon>Bacillota</taxon>
        <taxon>Bacilli</taxon>
        <taxon>Bacillales</taxon>
        <taxon>Alicyclobacillaceae</taxon>
        <taxon>Alicyclobacillus</taxon>
    </lineage>
</organism>
<proteinExistence type="predicted"/>
<dbReference type="CDD" id="cd00338">
    <property type="entry name" value="Ser_Recombinase"/>
    <property type="match status" value="1"/>
</dbReference>
<dbReference type="PROSITE" id="PS51736">
    <property type="entry name" value="RECOMBINASES_3"/>
    <property type="match status" value="1"/>
</dbReference>
<dbReference type="PROSITE" id="PS51737">
    <property type="entry name" value="RECOMBINASE_DNA_BIND"/>
    <property type="match status" value="1"/>
</dbReference>
<dbReference type="Pfam" id="PF07508">
    <property type="entry name" value="Recombinase"/>
    <property type="match status" value="1"/>
</dbReference>
<dbReference type="Proteomes" id="UP001157137">
    <property type="component" value="Unassembled WGS sequence"/>
</dbReference>
<dbReference type="SMART" id="SM00857">
    <property type="entry name" value="Resolvase"/>
    <property type="match status" value="1"/>
</dbReference>
<dbReference type="SUPFAM" id="SSF53041">
    <property type="entry name" value="Resolvase-like"/>
    <property type="match status" value="1"/>
</dbReference>
<name>A0A1H2QE97_9BACL</name>
<sequence>MILRSDHRTTRVCAIYARVSDESQVHGDSLEHQIAYAREYARRRATDADEIWLAPDELVYVDEGITGLSMVKRPAVLRLLDDAKRGRFDVLLCKGISRFARDTVDALTMLRLLLACGVRVLSIEENFDSDRDRAEFVFTIHSALAQAESEKTSVRVRLGAMQKARSGRWNGRPPDGYRLNRETQRLEVDREEAPIIRQIFAMYRAGLGCRAIAERLNRQGIATPNGKLWSQRRIARILQNPVYCGEIVYGRRTKRMRFRRGQFGIVERRSDWVRDEAEIVHVFEAHPAIIDRETFAAVAHCLEERRSHRGRVGSVHLLVGLARCVCGGRLVTKENGRHTLYYRCARQAEYGRSACNAPYVRADDLEQAVIQRVREDVLTYLPLKDRLIADRPLYRQVTEVERSRIVAQFEKLFAAYASGALSLEQFDHLNGPLRERLASLEAVSEGSDNHEQEASLDDFILSWLTVRPYDSEYTSVQRRILAALVHEVRLTSFDPDISVSICYTFSAL</sequence>
<dbReference type="GO" id="GO:0003677">
    <property type="term" value="F:DNA binding"/>
    <property type="evidence" value="ECO:0007669"/>
    <property type="project" value="InterPro"/>
</dbReference>
<protein>
    <submittedName>
        <fullName evidence="4">Site-specific DNA recombinase</fullName>
    </submittedName>
</protein>
<dbReference type="Proteomes" id="UP000182589">
    <property type="component" value="Unassembled WGS sequence"/>
</dbReference>
<dbReference type="InterPro" id="IPR050639">
    <property type="entry name" value="SSR_resolvase"/>
</dbReference>
<dbReference type="PANTHER" id="PTHR30461:SF23">
    <property type="entry name" value="DNA RECOMBINASE-RELATED"/>
    <property type="match status" value="1"/>
</dbReference>
<dbReference type="AlphaFoldDB" id="A0A1H2QE97"/>
<evidence type="ECO:0000259" key="1">
    <source>
        <dbReference type="PROSITE" id="PS51736"/>
    </source>
</evidence>
<accession>A0A1H2QE97</accession>
<dbReference type="InterPro" id="IPR006119">
    <property type="entry name" value="Resolv_N"/>
</dbReference>
<dbReference type="Gene3D" id="3.40.50.1390">
    <property type="entry name" value="Resolvase, N-terminal catalytic domain"/>
    <property type="match status" value="1"/>
</dbReference>
<dbReference type="EMBL" id="FNOJ01000001">
    <property type="protein sequence ID" value="SDW04729.1"/>
    <property type="molecule type" value="Genomic_DNA"/>
</dbReference>
<keyword evidence="5" id="KW-1185">Reference proteome</keyword>
<evidence type="ECO:0000313" key="3">
    <source>
        <dbReference type="EMBL" id="GLV12704.1"/>
    </source>
</evidence>
<dbReference type="Pfam" id="PF00239">
    <property type="entry name" value="Resolvase"/>
    <property type="match status" value="1"/>
</dbReference>
<evidence type="ECO:0000313" key="4">
    <source>
        <dbReference type="EMBL" id="SDW04729.1"/>
    </source>
</evidence>
<dbReference type="EMBL" id="BSRA01000002">
    <property type="protein sequence ID" value="GLV12704.1"/>
    <property type="molecule type" value="Genomic_DNA"/>
</dbReference>